<keyword evidence="2" id="KW-1185">Reference proteome</keyword>
<organism evidence="1 2">
    <name type="scientific">Nocardia stercoris</name>
    <dbReference type="NCBI Taxonomy" id="2483361"/>
    <lineage>
        <taxon>Bacteria</taxon>
        <taxon>Bacillati</taxon>
        <taxon>Actinomycetota</taxon>
        <taxon>Actinomycetes</taxon>
        <taxon>Mycobacteriales</taxon>
        <taxon>Nocardiaceae</taxon>
        <taxon>Nocardia</taxon>
    </lineage>
</organism>
<proteinExistence type="predicted"/>
<protein>
    <submittedName>
        <fullName evidence="1">Uncharacterized protein</fullName>
    </submittedName>
</protein>
<dbReference type="Proteomes" id="UP000279275">
    <property type="component" value="Unassembled WGS sequence"/>
</dbReference>
<gene>
    <name evidence="1" type="ORF">EBN03_29825</name>
</gene>
<comment type="caution">
    <text evidence="1">The sequence shown here is derived from an EMBL/GenBank/DDBJ whole genome shotgun (WGS) entry which is preliminary data.</text>
</comment>
<dbReference type="AlphaFoldDB" id="A0A3M2L219"/>
<reference evidence="1 2" key="1">
    <citation type="submission" date="2018-10" db="EMBL/GenBank/DDBJ databases">
        <title>Isolation from cow dung.</title>
        <authorList>
            <person name="Ling L."/>
        </authorList>
    </citation>
    <scope>NUCLEOTIDE SEQUENCE [LARGE SCALE GENOMIC DNA]</scope>
    <source>
        <strain evidence="1 2">NEAU-LL90</strain>
    </source>
</reference>
<evidence type="ECO:0000313" key="2">
    <source>
        <dbReference type="Proteomes" id="UP000279275"/>
    </source>
</evidence>
<accession>A0A3M2L219</accession>
<sequence length="95" mass="9621">MSAGPGAAGALPAVTYRGGATITAHLQGERPGYSCQIAAHDIDGPWRTVDSAGTADLDSGALPPGRHRVRVICEDRARGDVTTHVVGAATEVTTG</sequence>
<dbReference type="EMBL" id="RFFH01000020">
    <property type="protein sequence ID" value="RMI28608.1"/>
    <property type="molecule type" value="Genomic_DNA"/>
</dbReference>
<evidence type="ECO:0000313" key="1">
    <source>
        <dbReference type="EMBL" id="RMI28608.1"/>
    </source>
</evidence>
<name>A0A3M2L219_9NOCA</name>